<dbReference type="GO" id="GO:0005634">
    <property type="term" value="C:nucleus"/>
    <property type="evidence" value="ECO:0007669"/>
    <property type="project" value="TreeGrafter"/>
</dbReference>
<accession>A0A6A6GMR7</accession>
<keyword evidence="4" id="KW-1185">Reference proteome</keyword>
<proteinExistence type="inferred from homology"/>
<evidence type="ECO:0000313" key="3">
    <source>
        <dbReference type="EMBL" id="KAF2226981.1"/>
    </source>
</evidence>
<dbReference type="Pfam" id="PF05063">
    <property type="entry name" value="MT-A70"/>
    <property type="match status" value="1"/>
</dbReference>
<name>A0A6A6GMR7_9PEZI</name>
<dbReference type="Proteomes" id="UP000799538">
    <property type="component" value="Unassembled WGS sequence"/>
</dbReference>
<dbReference type="PANTHER" id="PTHR12829">
    <property type="entry name" value="N6-ADENOSINE-METHYLTRANSFERASE"/>
    <property type="match status" value="1"/>
</dbReference>
<evidence type="ECO:0000313" key="4">
    <source>
        <dbReference type="Proteomes" id="UP000799538"/>
    </source>
</evidence>
<evidence type="ECO:0000256" key="2">
    <source>
        <dbReference type="SAM" id="MobiDB-lite"/>
    </source>
</evidence>
<sequence length="420" mass="47571">MSSILYRNDDSDIFVIDIPTSIAEAQSFSSARRLASCPPQKVTWPTTEPKSEKARSKLPKPLPHDLQHQQLILNSIESLDGADIADYVLPRWISSGGESSVKRRRSISPGTSPSKARQSVDGKDAPLVVNLVGRNQAVFFDAEVSGRLVANNSNETCTLRLRDGTEYYIAPRSCFFLGDCNKTQSFHGALRQHAKDSQTDHKFHVVMMDPPWPNRSVSRGGRSSAQSRYEVSESMWDLRQLLFDMDISSLLVDDGVVAVWVTNKSAARDLVLSEEDGLFSSLGVKLVEEWLWVKITERGESVLPIDGVWRKPYEILLVGRKCRKENPPSHTADVKRRVIFAVPDLHSRKPCLKDLLQDLLVLPKDYRGMEIFARNLVSRWTSWGNQVLKFDDIRYWRDLHEQRPEVVEASVMSSPGLRRE</sequence>
<gene>
    <name evidence="3" type="ORF">BDZ85DRAFT_257063</name>
</gene>
<organism evidence="3 4">
    <name type="scientific">Elsinoe ampelina</name>
    <dbReference type="NCBI Taxonomy" id="302913"/>
    <lineage>
        <taxon>Eukaryota</taxon>
        <taxon>Fungi</taxon>
        <taxon>Dikarya</taxon>
        <taxon>Ascomycota</taxon>
        <taxon>Pezizomycotina</taxon>
        <taxon>Dothideomycetes</taxon>
        <taxon>Dothideomycetidae</taxon>
        <taxon>Myriangiales</taxon>
        <taxon>Elsinoaceae</taxon>
        <taxon>Elsinoe</taxon>
    </lineage>
</organism>
<dbReference type="EMBL" id="ML992502">
    <property type="protein sequence ID" value="KAF2226981.1"/>
    <property type="molecule type" value="Genomic_DNA"/>
</dbReference>
<dbReference type="PANTHER" id="PTHR12829:SF4">
    <property type="entry name" value="N(6)-ADENINE-SPECIFIC METHYLTRANSFERASE METTL4"/>
    <property type="match status" value="1"/>
</dbReference>
<dbReference type="SUPFAM" id="SSF53335">
    <property type="entry name" value="S-adenosyl-L-methionine-dependent methyltransferases"/>
    <property type="match status" value="1"/>
</dbReference>
<dbReference type="Gene3D" id="3.40.50.150">
    <property type="entry name" value="Vaccinia Virus protein VP39"/>
    <property type="match status" value="1"/>
</dbReference>
<reference evidence="4" key="1">
    <citation type="journal article" date="2020" name="Stud. Mycol.">
        <title>101 Dothideomycetes genomes: A test case for predicting lifestyles and emergence of pathogens.</title>
        <authorList>
            <person name="Haridas S."/>
            <person name="Albert R."/>
            <person name="Binder M."/>
            <person name="Bloem J."/>
            <person name="LaButti K."/>
            <person name="Salamov A."/>
            <person name="Andreopoulos B."/>
            <person name="Baker S."/>
            <person name="Barry K."/>
            <person name="Bills G."/>
            <person name="Bluhm B."/>
            <person name="Cannon C."/>
            <person name="Castanera R."/>
            <person name="Culley D."/>
            <person name="Daum C."/>
            <person name="Ezra D."/>
            <person name="Gonzalez J."/>
            <person name="Henrissat B."/>
            <person name="Kuo A."/>
            <person name="Liang C."/>
            <person name="Lipzen A."/>
            <person name="Lutzoni F."/>
            <person name="Magnuson J."/>
            <person name="Mondo S."/>
            <person name="Nolan M."/>
            <person name="Ohm R."/>
            <person name="Pangilinan J."/>
            <person name="Park H.-J."/>
            <person name="Ramirez L."/>
            <person name="Alfaro M."/>
            <person name="Sun H."/>
            <person name="Tritt A."/>
            <person name="Yoshinaga Y."/>
            <person name="Zwiers L.-H."/>
            <person name="Turgeon B."/>
            <person name="Goodwin S."/>
            <person name="Spatafora J."/>
            <person name="Crous P."/>
            <person name="Grigoriev I."/>
        </authorList>
    </citation>
    <scope>NUCLEOTIDE SEQUENCE [LARGE SCALE GENOMIC DNA]</scope>
    <source>
        <strain evidence="4">CECT 20119</strain>
    </source>
</reference>
<dbReference type="InterPro" id="IPR007757">
    <property type="entry name" value="MT-A70-like"/>
</dbReference>
<dbReference type="AlphaFoldDB" id="A0A6A6GMR7"/>
<dbReference type="InterPro" id="IPR029063">
    <property type="entry name" value="SAM-dependent_MTases_sf"/>
</dbReference>
<evidence type="ECO:0000256" key="1">
    <source>
        <dbReference type="PROSITE-ProRule" id="PRU00489"/>
    </source>
</evidence>
<comment type="similarity">
    <text evidence="1">Belongs to the MT-A70-like family.</text>
</comment>
<feature type="compositionally biased region" description="Polar residues" evidence="2">
    <location>
        <begin position="108"/>
        <end position="117"/>
    </location>
</feature>
<feature type="region of interest" description="Disordered" evidence="2">
    <location>
        <begin position="36"/>
        <end position="62"/>
    </location>
</feature>
<dbReference type="PROSITE" id="PS51143">
    <property type="entry name" value="MT_A70"/>
    <property type="match status" value="1"/>
</dbReference>
<dbReference type="GO" id="GO:0008168">
    <property type="term" value="F:methyltransferase activity"/>
    <property type="evidence" value="ECO:0007669"/>
    <property type="project" value="TreeGrafter"/>
</dbReference>
<feature type="region of interest" description="Disordered" evidence="2">
    <location>
        <begin position="100"/>
        <end position="121"/>
    </location>
</feature>
<protein>
    <submittedName>
        <fullName evidence="3">MT-A70-domain-containing protein</fullName>
    </submittedName>
</protein>
<dbReference type="OrthoDB" id="61116at2759"/>